<dbReference type="KEGG" id="rfe:RF_pd57"/>
<evidence type="ECO:0000313" key="5">
    <source>
        <dbReference type="Proteomes" id="UP000008548"/>
    </source>
</evidence>
<evidence type="ECO:0000313" key="4">
    <source>
        <dbReference type="EMBL" id="AAY62352.1"/>
    </source>
</evidence>
<dbReference type="EMBL" id="CP000055">
    <property type="protein sequence ID" value="AAY62352.1"/>
    <property type="molecule type" value="Genomic_DNA"/>
</dbReference>
<dbReference type="GO" id="GO:0003677">
    <property type="term" value="F:DNA binding"/>
    <property type="evidence" value="ECO:0007669"/>
    <property type="project" value="InterPro"/>
</dbReference>
<dbReference type="HOGENOM" id="CLU_036902_3_2_5"/>
<dbReference type="Proteomes" id="UP000008548">
    <property type="component" value="Plasmid pRFdelta"/>
</dbReference>
<keyword evidence="5" id="KW-1185">Reference proteome</keyword>
<sequence length="245" mass="27668">MRFVPIKTVEQQDILSIHRVRERLIKNRTALANEIRGLLHEFGFIIPQGINKVMTKLTEILDEGNLSQLGYQTFSELKEEFLDNNKKIKEIEKRLKIITSNLTQYQRLTTIPGLGLITATALIASIGSATNFDNGRQLSAWLGLVPRQHSSGGKDKLFGISKRGDVYLRTLLIQGARAVLNAKIRFTSEEQKSKKDFSKFTQWMFNLSERSGHNKTTVAIANKLARVVFAVLRSGDDYVESKVCS</sequence>
<dbReference type="AlphaFoldDB" id="Q4UJA5"/>
<evidence type="ECO:0000259" key="2">
    <source>
        <dbReference type="Pfam" id="PF02371"/>
    </source>
</evidence>
<dbReference type="GO" id="GO:0004803">
    <property type="term" value="F:transposase activity"/>
    <property type="evidence" value="ECO:0007669"/>
    <property type="project" value="InterPro"/>
</dbReference>
<dbReference type="InterPro" id="IPR047650">
    <property type="entry name" value="Transpos_IS110"/>
</dbReference>
<protein>
    <submittedName>
        <fullName evidence="4">Transposase</fullName>
    </submittedName>
</protein>
<dbReference type="PANTHER" id="PTHR33055">
    <property type="entry name" value="TRANSPOSASE FOR INSERTION SEQUENCE ELEMENT IS1111A"/>
    <property type="match status" value="1"/>
</dbReference>
<evidence type="ECO:0000256" key="1">
    <source>
        <dbReference type="SAM" id="Coils"/>
    </source>
</evidence>
<dbReference type="KEGG" id="rfe:RF_p57"/>
<organism evidence="4 5">
    <name type="scientific">Rickettsia felis (strain ATCC VR-1525 / URRWXCal2)</name>
    <name type="common">Rickettsia azadi</name>
    <dbReference type="NCBI Taxonomy" id="315456"/>
    <lineage>
        <taxon>Bacteria</taxon>
        <taxon>Pseudomonadati</taxon>
        <taxon>Pseudomonadota</taxon>
        <taxon>Alphaproteobacteria</taxon>
        <taxon>Rickettsiales</taxon>
        <taxon>Rickettsiaceae</taxon>
        <taxon>Rickettsieae</taxon>
        <taxon>Rickettsia</taxon>
        <taxon>spotted fever group</taxon>
    </lineage>
</organism>
<dbReference type="Proteomes" id="UP000008548">
    <property type="component" value="Plasmid pRF"/>
</dbReference>
<accession>Q4UJA5</accession>
<keyword evidence="4" id="KW-0614">Plasmid</keyword>
<feature type="coiled-coil region" evidence="1">
    <location>
        <begin position="74"/>
        <end position="108"/>
    </location>
</feature>
<dbReference type="GO" id="GO:0006313">
    <property type="term" value="P:DNA transposition"/>
    <property type="evidence" value="ECO:0007669"/>
    <property type="project" value="InterPro"/>
</dbReference>
<geneLocation type="plasmid" evidence="4 5">
    <name>pRFdelta</name>
</geneLocation>
<name>Q4UJA5_RICFE</name>
<gene>
    <name evidence="3" type="ordered locus">RF_p57</name>
    <name evidence="4" type="ordered locus">RF_pd57</name>
</gene>
<reference evidence="4 5" key="1">
    <citation type="journal article" date="2005" name="PLoS Biol.">
        <title>The genome sequence of Rickettsia felis identifies the first putative conjugative plasmid in an obligate intracellular parasite.</title>
        <authorList>
            <person name="Ogata H."/>
            <person name="Renesto P."/>
            <person name="Audic S."/>
            <person name="Robert C."/>
            <person name="Blanc G."/>
            <person name="Fournier P.E."/>
            <person name="Parinello H."/>
            <person name="Claverie J.M."/>
            <person name="Raoult D."/>
        </authorList>
    </citation>
    <scope>NUCLEOTIDE SEQUENCE [LARGE SCALE GENOMIC DNA]</scope>
    <source>
        <strain evidence="5">ATCC VR-1525 / URRWXCal2</strain>
        <strain evidence="4">URRWXCal2</strain>
        <plasmid evidence="3">pRF</plasmid>
        <plasmid evidence="4">pRFdelta</plasmid>
    </source>
</reference>
<dbReference type="Pfam" id="PF02371">
    <property type="entry name" value="Transposase_20"/>
    <property type="match status" value="1"/>
</dbReference>
<dbReference type="PANTHER" id="PTHR33055:SF3">
    <property type="entry name" value="PUTATIVE TRANSPOSASE FOR IS117-RELATED"/>
    <property type="match status" value="1"/>
</dbReference>
<keyword evidence="1" id="KW-0175">Coiled coil</keyword>
<dbReference type="EMBL" id="CP000054">
    <property type="protein sequence ID" value="AAY62308.1"/>
    <property type="molecule type" value="Genomic_DNA"/>
</dbReference>
<dbReference type="InterPro" id="IPR003346">
    <property type="entry name" value="Transposase_20"/>
</dbReference>
<dbReference type="NCBIfam" id="NF033542">
    <property type="entry name" value="transpos_IS110"/>
    <property type="match status" value="1"/>
</dbReference>
<feature type="domain" description="Transposase IS116/IS110/IS902 C-terminal" evidence="2">
    <location>
        <begin position="106"/>
        <end position="183"/>
    </location>
</feature>
<proteinExistence type="predicted"/>
<geneLocation type="plasmid" evidence="3 5">
    <name>pRF</name>
</geneLocation>
<evidence type="ECO:0000313" key="3">
    <source>
        <dbReference type="EMBL" id="AAY62308.1"/>
    </source>
</evidence>